<accession>A0A0C3H081</accession>
<dbReference type="Proteomes" id="UP000054321">
    <property type="component" value="Unassembled WGS sequence"/>
</dbReference>
<dbReference type="OrthoDB" id="3434965at2759"/>
<proteinExistence type="predicted"/>
<dbReference type="HOGENOM" id="CLU_042085_0_0_1"/>
<sequence>MGGQKSVSRQQTVERSVPAGIFRQVKFRFALAGFEELKSLLKSDVRHYVVSFIYVVPKLLKTGKYLHPDIALTVLKFSTELLDFDRFRSDILTPGSYVDLAKDLYDAECDDCPSYMAIYEIVRGICREQRGIIDEGADLVLSSIFEALPLLKEVRLSFCEALEECGWVLKSLASDMIMEEEFYQHHLRVVSGAIQSARSRGVAIHTISLLDFDLPYYDPWKVPDLNPLSGSLRQLLEHIKVLRLGRSGCVLELLSHCKLNLHQLDVCSLAVEHKTLKGFLDANKTFIRSIGFHDVAIRESRRPENKSQLSASMLCNMLNVSLSTPCRAADCGCLPWWKEGHKTASGERAGVDNGLGSRVSVSDSR</sequence>
<protein>
    <submittedName>
        <fullName evidence="1">Uncharacterized protein</fullName>
    </submittedName>
</protein>
<dbReference type="InParanoid" id="A0A0C3H081"/>
<dbReference type="EMBL" id="KN832883">
    <property type="protein sequence ID" value="KIM96809.1"/>
    <property type="molecule type" value="Genomic_DNA"/>
</dbReference>
<evidence type="ECO:0000313" key="2">
    <source>
        <dbReference type="Proteomes" id="UP000054321"/>
    </source>
</evidence>
<evidence type="ECO:0000313" key="1">
    <source>
        <dbReference type="EMBL" id="KIM96809.1"/>
    </source>
</evidence>
<reference evidence="2" key="2">
    <citation type="submission" date="2015-01" db="EMBL/GenBank/DDBJ databases">
        <title>Evolutionary Origins and Diversification of the Mycorrhizal Mutualists.</title>
        <authorList>
            <consortium name="DOE Joint Genome Institute"/>
            <consortium name="Mycorrhizal Genomics Consortium"/>
            <person name="Kohler A."/>
            <person name="Kuo A."/>
            <person name="Nagy L.G."/>
            <person name="Floudas D."/>
            <person name="Copeland A."/>
            <person name="Barry K.W."/>
            <person name="Cichocki N."/>
            <person name="Veneault-Fourrey C."/>
            <person name="LaButti K."/>
            <person name="Lindquist E.A."/>
            <person name="Lipzen A."/>
            <person name="Lundell T."/>
            <person name="Morin E."/>
            <person name="Murat C."/>
            <person name="Riley R."/>
            <person name="Ohm R."/>
            <person name="Sun H."/>
            <person name="Tunlid A."/>
            <person name="Henrissat B."/>
            <person name="Grigoriev I.V."/>
            <person name="Hibbett D.S."/>
            <person name="Martin F."/>
        </authorList>
    </citation>
    <scope>NUCLEOTIDE SEQUENCE [LARGE SCALE GENOMIC DNA]</scope>
    <source>
        <strain evidence="2">Zn</strain>
    </source>
</reference>
<gene>
    <name evidence="1" type="ORF">OIDMADRAFT_131577</name>
</gene>
<name>A0A0C3H081_OIDMZ</name>
<reference evidence="1 2" key="1">
    <citation type="submission" date="2014-04" db="EMBL/GenBank/DDBJ databases">
        <authorList>
            <consortium name="DOE Joint Genome Institute"/>
            <person name="Kuo A."/>
            <person name="Martino E."/>
            <person name="Perotto S."/>
            <person name="Kohler A."/>
            <person name="Nagy L.G."/>
            <person name="Floudas D."/>
            <person name="Copeland A."/>
            <person name="Barry K.W."/>
            <person name="Cichocki N."/>
            <person name="Veneault-Fourrey C."/>
            <person name="LaButti K."/>
            <person name="Lindquist E.A."/>
            <person name="Lipzen A."/>
            <person name="Lundell T."/>
            <person name="Morin E."/>
            <person name="Murat C."/>
            <person name="Sun H."/>
            <person name="Tunlid A."/>
            <person name="Henrissat B."/>
            <person name="Grigoriev I.V."/>
            <person name="Hibbett D.S."/>
            <person name="Martin F."/>
            <person name="Nordberg H.P."/>
            <person name="Cantor M.N."/>
            <person name="Hua S.X."/>
        </authorList>
    </citation>
    <scope>NUCLEOTIDE SEQUENCE [LARGE SCALE GENOMIC DNA]</scope>
    <source>
        <strain evidence="1 2">Zn</strain>
    </source>
</reference>
<organism evidence="1 2">
    <name type="scientific">Oidiodendron maius (strain Zn)</name>
    <dbReference type="NCBI Taxonomy" id="913774"/>
    <lineage>
        <taxon>Eukaryota</taxon>
        <taxon>Fungi</taxon>
        <taxon>Dikarya</taxon>
        <taxon>Ascomycota</taxon>
        <taxon>Pezizomycotina</taxon>
        <taxon>Leotiomycetes</taxon>
        <taxon>Leotiomycetes incertae sedis</taxon>
        <taxon>Myxotrichaceae</taxon>
        <taxon>Oidiodendron</taxon>
    </lineage>
</organism>
<dbReference type="STRING" id="913774.A0A0C3H081"/>
<dbReference type="AlphaFoldDB" id="A0A0C3H081"/>
<keyword evidence="2" id="KW-1185">Reference proteome</keyword>